<dbReference type="PANTHER" id="PTHR24329">
    <property type="entry name" value="HOMEOBOX PROTEIN ARISTALESS"/>
    <property type="match status" value="1"/>
</dbReference>
<dbReference type="CDD" id="cd00086">
    <property type="entry name" value="homeodomain"/>
    <property type="match status" value="1"/>
</dbReference>
<dbReference type="OrthoDB" id="6159439at2759"/>
<comment type="caution">
    <text evidence="9">The sequence shown here is derived from an EMBL/GenBank/DDBJ whole genome shotgun (WGS) entry which is preliminary data.</text>
</comment>
<dbReference type="SUPFAM" id="SSF46689">
    <property type="entry name" value="Homeodomain-like"/>
    <property type="match status" value="1"/>
</dbReference>
<dbReference type="PROSITE" id="PS00027">
    <property type="entry name" value="HOMEOBOX_1"/>
    <property type="match status" value="1"/>
</dbReference>
<feature type="non-terminal residue" evidence="9">
    <location>
        <position position="1"/>
    </location>
</feature>
<evidence type="ECO:0000256" key="2">
    <source>
        <dbReference type="ARBA" id="ARBA00023125"/>
    </source>
</evidence>
<dbReference type="Gene3D" id="1.10.10.60">
    <property type="entry name" value="Homeodomain-like"/>
    <property type="match status" value="1"/>
</dbReference>
<gene>
    <name evidence="9" type="ORF">PACLA_8A068210</name>
</gene>
<evidence type="ECO:0000259" key="8">
    <source>
        <dbReference type="PROSITE" id="PS50071"/>
    </source>
</evidence>
<evidence type="ECO:0000313" key="10">
    <source>
        <dbReference type="Proteomes" id="UP001152795"/>
    </source>
</evidence>
<feature type="region of interest" description="Disordered" evidence="7">
    <location>
        <begin position="187"/>
        <end position="209"/>
    </location>
</feature>
<dbReference type="AlphaFoldDB" id="A0A6S7H219"/>
<dbReference type="InterPro" id="IPR001356">
    <property type="entry name" value="HD"/>
</dbReference>
<comment type="subcellular location">
    <subcellularLocation>
        <location evidence="1 5 6">Nucleus</location>
    </subcellularLocation>
</comment>
<protein>
    <submittedName>
        <fullName evidence="9">Visual system homeobox 2</fullName>
    </submittedName>
</protein>
<dbReference type="PROSITE" id="PS50071">
    <property type="entry name" value="HOMEOBOX_2"/>
    <property type="match status" value="1"/>
</dbReference>
<evidence type="ECO:0000256" key="7">
    <source>
        <dbReference type="SAM" id="MobiDB-lite"/>
    </source>
</evidence>
<reference evidence="9" key="1">
    <citation type="submission" date="2020-04" db="EMBL/GenBank/DDBJ databases">
        <authorList>
            <person name="Alioto T."/>
            <person name="Alioto T."/>
            <person name="Gomez Garrido J."/>
        </authorList>
    </citation>
    <scope>NUCLEOTIDE SEQUENCE</scope>
    <source>
        <strain evidence="9">A484AB</strain>
    </source>
</reference>
<keyword evidence="10" id="KW-1185">Reference proteome</keyword>
<keyword evidence="4 5" id="KW-0539">Nucleus</keyword>
<dbReference type="EMBL" id="CACRXK020001657">
    <property type="protein sequence ID" value="CAB3990431.1"/>
    <property type="molecule type" value="Genomic_DNA"/>
</dbReference>
<dbReference type="PANTHER" id="PTHR24329:SF543">
    <property type="entry name" value="FI01017P-RELATED"/>
    <property type="match status" value="1"/>
</dbReference>
<evidence type="ECO:0000256" key="6">
    <source>
        <dbReference type="RuleBase" id="RU000682"/>
    </source>
</evidence>
<evidence type="ECO:0000256" key="4">
    <source>
        <dbReference type="ARBA" id="ARBA00023242"/>
    </source>
</evidence>
<dbReference type="GO" id="GO:0000981">
    <property type="term" value="F:DNA-binding transcription factor activity, RNA polymerase II-specific"/>
    <property type="evidence" value="ECO:0007669"/>
    <property type="project" value="InterPro"/>
</dbReference>
<dbReference type="Pfam" id="PF00046">
    <property type="entry name" value="Homeodomain"/>
    <property type="match status" value="1"/>
</dbReference>
<dbReference type="SMART" id="SM00389">
    <property type="entry name" value="HOX"/>
    <property type="match status" value="1"/>
</dbReference>
<feature type="compositionally biased region" description="Polar residues" evidence="7">
    <location>
        <begin position="188"/>
        <end position="202"/>
    </location>
</feature>
<evidence type="ECO:0000256" key="1">
    <source>
        <dbReference type="ARBA" id="ARBA00004123"/>
    </source>
</evidence>
<feature type="domain" description="Homeobox" evidence="8">
    <location>
        <begin position="45"/>
        <end position="105"/>
    </location>
</feature>
<evidence type="ECO:0000256" key="3">
    <source>
        <dbReference type="ARBA" id="ARBA00023155"/>
    </source>
</evidence>
<dbReference type="GO" id="GO:0005634">
    <property type="term" value="C:nucleus"/>
    <property type="evidence" value="ECO:0007669"/>
    <property type="project" value="UniProtKB-SubCell"/>
</dbReference>
<dbReference type="InterPro" id="IPR009057">
    <property type="entry name" value="Homeodomain-like_sf"/>
</dbReference>
<dbReference type="InterPro" id="IPR017970">
    <property type="entry name" value="Homeobox_CS"/>
</dbReference>
<accession>A0A6S7H219</accession>
<evidence type="ECO:0000256" key="5">
    <source>
        <dbReference type="PROSITE-ProRule" id="PRU00108"/>
    </source>
</evidence>
<feature type="DNA-binding region" description="Homeobox" evidence="5">
    <location>
        <begin position="47"/>
        <end position="106"/>
    </location>
</feature>
<dbReference type="Proteomes" id="UP001152795">
    <property type="component" value="Unassembled WGS sequence"/>
</dbReference>
<evidence type="ECO:0000313" key="9">
    <source>
        <dbReference type="EMBL" id="CAB3990431.1"/>
    </source>
</evidence>
<keyword evidence="3 5" id="KW-0371">Homeobox</keyword>
<name>A0A6S7H219_PARCT</name>
<keyword evidence="2 5" id="KW-0238">DNA-binding</keyword>
<sequence length="209" mass="24804">FCRTVRFEQISKQKQGRKMSTNEQGFNRLLHRPRKEFGSERKFGAVTRRRRATYKRWQVDVLEEAFEVNCYPSTLMKKILAARLNMENIQVQVWFQNRRARMKKDGPSPYTRNYPPSSVHTRYYPQSSSYVRYNPAHLPYDAEILTSINRRQPLCSHVPRHPLVTPMFSRWDLDRVLYQHYPRHACSSRATMTSSPSQTSDVTTEKTEI</sequence>
<dbReference type="GO" id="GO:0000977">
    <property type="term" value="F:RNA polymerase II transcription regulatory region sequence-specific DNA binding"/>
    <property type="evidence" value="ECO:0007669"/>
    <property type="project" value="TreeGrafter"/>
</dbReference>
<dbReference type="InterPro" id="IPR050649">
    <property type="entry name" value="Paired_Homeobox_TFs"/>
</dbReference>
<organism evidence="9 10">
    <name type="scientific">Paramuricea clavata</name>
    <name type="common">Red gorgonian</name>
    <name type="synonym">Violescent sea-whip</name>
    <dbReference type="NCBI Taxonomy" id="317549"/>
    <lineage>
        <taxon>Eukaryota</taxon>
        <taxon>Metazoa</taxon>
        <taxon>Cnidaria</taxon>
        <taxon>Anthozoa</taxon>
        <taxon>Octocorallia</taxon>
        <taxon>Malacalcyonacea</taxon>
        <taxon>Plexauridae</taxon>
        <taxon>Paramuricea</taxon>
    </lineage>
</organism>
<proteinExistence type="predicted"/>